<dbReference type="Gene3D" id="3.90.1200.10">
    <property type="match status" value="1"/>
</dbReference>
<dbReference type="SUPFAM" id="SSF56112">
    <property type="entry name" value="Protein kinase-like (PK-like)"/>
    <property type="match status" value="1"/>
</dbReference>
<accession>A0ABQ5UKG2</accession>
<dbReference type="Proteomes" id="UP001161406">
    <property type="component" value="Unassembled WGS sequence"/>
</dbReference>
<evidence type="ECO:0000313" key="3">
    <source>
        <dbReference type="Proteomes" id="UP001161406"/>
    </source>
</evidence>
<evidence type="ECO:0000259" key="1">
    <source>
        <dbReference type="PROSITE" id="PS50011"/>
    </source>
</evidence>
<dbReference type="RefSeq" id="WP_284394553.1">
    <property type="nucleotide sequence ID" value="NZ_BSNG01000009.1"/>
</dbReference>
<feature type="domain" description="Protein kinase" evidence="1">
    <location>
        <begin position="16"/>
        <end position="290"/>
    </location>
</feature>
<dbReference type="EMBL" id="BSNG01000009">
    <property type="protein sequence ID" value="GLQ12518.1"/>
    <property type="molecule type" value="Genomic_DNA"/>
</dbReference>
<keyword evidence="3" id="KW-1185">Reference proteome</keyword>
<dbReference type="InterPro" id="IPR011009">
    <property type="entry name" value="Kinase-like_dom_sf"/>
</dbReference>
<proteinExistence type="predicted"/>
<organism evidence="2 3">
    <name type="scientific">Devosia yakushimensis</name>
    <dbReference type="NCBI Taxonomy" id="470028"/>
    <lineage>
        <taxon>Bacteria</taxon>
        <taxon>Pseudomonadati</taxon>
        <taxon>Pseudomonadota</taxon>
        <taxon>Alphaproteobacteria</taxon>
        <taxon>Hyphomicrobiales</taxon>
        <taxon>Devosiaceae</taxon>
        <taxon>Devosia</taxon>
    </lineage>
</organism>
<dbReference type="Gene3D" id="3.30.200.150">
    <property type="match status" value="1"/>
</dbReference>
<dbReference type="PROSITE" id="PS50011">
    <property type="entry name" value="PROTEIN_KINASE_DOM"/>
    <property type="match status" value="1"/>
</dbReference>
<dbReference type="Pfam" id="PF01636">
    <property type="entry name" value="APH"/>
    <property type="match status" value="1"/>
</dbReference>
<gene>
    <name evidence="2" type="ORF">GCM10007913_44510</name>
</gene>
<name>A0ABQ5UKG2_9HYPH</name>
<comment type="caution">
    <text evidence="2">The sequence shown here is derived from an EMBL/GenBank/DDBJ whole genome shotgun (WGS) entry which is preliminary data.</text>
</comment>
<reference evidence="2" key="2">
    <citation type="submission" date="2023-01" db="EMBL/GenBank/DDBJ databases">
        <title>Draft genome sequence of Devosia yakushimensis strain NBRC 103855.</title>
        <authorList>
            <person name="Sun Q."/>
            <person name="Mori K."/>
        </authorList>
    </citation>
    <scope>NUCLEOTIDE SEQUENCE</scope>
    <source>
        <strain evidence="2">NBRC 103855</strain>
    </source>
</reference>
<protein>
    <recommendedName>
        <fullName evidence="1">Protein kinase domain-containing protein</fullName>
    </recommendedName>
</protein>
<reference evidence="2" key="1">
    <citation type="journal article" date="2014" name="Int. J. Syst. Evol. Microbiol.">
        <title>Complete genome of a new Firmicutes species belonging to the dominant human colonic microbiota ('Ruminococcus bicirculans') reveals two chromosomes and a selective capacity to utilize plant glucans.</title>
        <authorList>
            <consortium name="NISC Comparative Sequencing Program"/>
            <person name="Wegmann U."/>
            <person name="Louis P."/>
            <person name="Goesmann A."/>
            <person name="Henrissat B."/>
            <person name="Duncan S.H."/>
            <person name="Flint H.J."/>
        </authorList>
    </citation>
    <scope>NUCLEOTIDE SEQUENCE</scope>
    <source>
        <strain evidence="2">NBRC 103855</strain>
    </source>
</reference>
<evidence type="ECO:0000313" key="2">
    <source>
        <dbReference type="EMBL" id="GLQ12518.1"/>
    </source>
</evidence>
<sequence length="290" mass="31645">MLTDSNDLAVLKALGTDDALLIGQGGEARVYAFNERQVLRLLRPGASMAVELGRAELLSEIAAGRHAVSFTTPDVERVMEIDGRVAVIERRLVGISLAQALGVAEGEERELLVQGYLDAASQVGDIAVKRDFFGDLASAQAVRRPSYPQYLHARLERSRLHPGALQHLPSETIEGIPDCRLGELVHFDLFPGNVLVDAGRVTAVIDFGATSMIADRRLDCWAAVAYLDPELSPEATVEDRALAMQWLDDRGLSANFPAVKRWIASYWCLADDDPKLRAWCSRVLSQPGAA</sequence>
<dbReference type="InterPro" id="IPR000719">
    <property type="entry name" value="Prot_kinase_dom"/>
</dbReference>
<dbReference type="InterPro" id="IPR002575">
    <property type="entry name" value="Aminoglycoside_PTrfase"/>
</dbReference>